<dbReference type="NCBIfam" id="TIGR00242">
    <property type="entry name" value="division/cell wall cluster transcriptional repressor MraZ"/>
    <property type="match status" value="1"/>
</dbReference>
<keyword evidence="3" id="KW-0677">Repeat</keyword>
<feature type="domain" description="SpoVT-AbrB" evidence="7">
    <location>
        <begin position="81"/>
        <end position="124"/>
    </location>
</feature>
<dbReference type="InterPro" id="IPR003444">
    <property type="entry name" value="MraZ"/>
</dbReference>
<evidence type="ECO:0000256" key="5">
    <source>
        <dbReference type="ARBA" id="ARBA00023125"/>
    </source>
</evidence>
<keyword evidence="5" id="KW-0238">DNA-binding</keyword>
<evidence type="ECO:0000259" key="7">
    <source>
        <dbReference type="PROSITE" id="PS51740"/>
    </source>
</evidence>
<dbReference type="PANTHER" id="PTHR34701">
    <property type="entry name" value="TRANSCRIPTIONAL REGULATOR MRAZ"/>
    <property type="match status" value="1"/>
</dbReference>
<keyword evidence="4" id="KW-0805">Transcription regulation</keyword>
<protein>
    <recommendedName>
        <fullName evidence="1">Transcriptional regulator MraZ</fullName>
    </recommendedName>
</protein>
<keyword evidence="2" id="KW-0963">Cytoplasm</keyword>
<evidence type="ECO:0000313" key="8">
    <source>
        <dbReference type="EMBL" id="SUZ80607.1"/>
    </source>
</evidence>
<dbReference type="InterPro" id="IPR020603">
    <property type="entry name" value="MraZ_dom"/>
</dbReference>
<name>A0A381QRX7_9ZZZZ</name>
<dbReference type="PROSITE" id="PS51740">
    <property type="entry name" value="SPOVT_ABRB"/>
    <property type="match status" value="2"/>
</dbReference>
<dbReference type="Pfam" id="PF02381">
    <property type="entry name" value="MraZ"/>
    <property type="match status" value="2"/>
</dbReference>
<dbReference type="GO" id="GO:2000143">
    <property type="term" value="P:negative regulation of DNA-templated transcription initiation"/>
    <property type="evidence" value="ECO:0007669"/>
    <property type="project" value="TreeGrafter"/>
</dbReference>
<dbReference type="HAMAP" id="MF_01008">
    <property type="entry name" value="MraZ"/>
    <property type="match status" value="1"/>
</dbReference>
<dbReference type="InterPro" id="IPR035642">
    <property type="entry name" value="MraZ_N"/>
</dbReference>
<dbReference type="GO" id="GO:0000976">
    <property type="term" value="F:transcription cis-regulatory region binding"/>
    <property type="evidence" value="ECO:0007669"/>
    <property type="project" value="TreeGrafter"/>
</dbReference>
<dbReference type="CDD" id="cd16320">
    <property type="entry name" value="MraZ_N"/>
    <property type="match status" value="1"/>
</dbReference>
<evidence type="ECO:0000256" key="3">
    <source>
        <dbReference type="ARBA" id="ARBA00022737"/>
    </source>
</evidence>
<dbReference type="InterPro" id="IPR035644">
    <property type="entry name" value="MraZ_C"/>
</dbReference>
<dbReference type="InterPro" id="IPR038619">
    <property type="entry name" value="MraZ_sf"/>
</dbReference>
<dbReference type="InterPro" id="IPR007159">
    <property type="entry name" value="SpoVT-AbrB_dom"/>
</dbReference>
<dbReference type="InterPro" id="IPR037914">
    <property type="entry name" value="SpoVT-AbrB_sf"/>
</dbReference>
<dbReference type="SUPFAM" id="SSF89447">
    <property type="entry name" value="AbrB/MazE/MraZ-like"/>
    <property type="match status" value="1"/>
</dbReference>
<evidence type="ECO:0000256" key="6">
    <source>
        <dbReference type="ARBA" id="ARBA00023163"/>
    </source>
</evidence>
<feature type="domain" description="SpoVT-AbrB" evidence="7">
    <location>
        <begin position="5"/>
        <end position="52"/>
    </location>
</feature>
<dbReference type="Gene3D" id="3.40.1550.20">
    <property type="entry name" value="Transcriptional regulator MraZ domain"/>
    <property type="match status" value="1"/>
</dbReference>
<dbReference type="AlphaFoldDB" id="A0A381QRX7"/>
<dbReference type="PANTHER" id="PTHR34701:SF1">
    <property type="entry name" value="TRANSCRIPTIONAL REGULATOR MRAZ"/>
    <property type="match status" value="1"/>
</dbReference>
<gene>
    <name evidence="8" type="ORF">METZ01_LOCUS33461</name>
</gene>
<evidence type="ECO:0000256" key="4">
    <source>
        <dbReference type="ARBA" id="ARBA00023015"/>
    </source>
</evidence>
<keyword evidence="6" id="KW-0804">Transcription</keyword>
<organism evidence="8">
    <name type="scientific">marine metagenome</name>
    <dbReference type="NCBI Taxonomy" id="408172"/>
    <lineage>
        <taxon>unclassified sequences</taxon>
        <taxon>metagenomes</taxon>
        <taxon>ecological metagenomes</taxon>
    </lineage>
</organism>
<evidence type="ECO:0000256" key="2">
    <source>
        <dbReference type="ARBA" id="ARBA00022490"/>
    </source>
</evidence>
<accession>A0A381QRX7</accession>
<sequence>MFRGIASVTMDSRGRMALPTRFREEAEERTENRLVATIDTNEQCLLLYSLRDWEDVQRRLEALSNIGTSARLLQRLLIGHATDVEMDVQGRVLLPPMLREYGELEKKIVLMGQTNKLEIWSEHIWRNRREEWLTATRESAFGDLSDLDGLSV</sequence>
<dbReference type="GO" id="GO:0003700">
    <property type="term" value="F:DNA-binding transcription factor activity"/>
    <property type="evidence" value="ECO:0007669"/>
    <property type="project" value="InterPro"/>
</dbReference>
<proteinExistence type="inferred from homology"/>
<dbReference type="CDD" id="cd16321">
    <property type="entry name" value="MraZ_C"/>
    <property type="match status" value="1"/>
</dbReference>
<reference evidence="8" key="1">
    <citation type="submission" date="2018-05" db="EMBL/GenBank/DDBJ databases">
        <authorList>
            <person name="Lanie J.A."/>
            <person name="Ng W.-L."/>
            <person name="Kazmierczak K.M."/>
            <person name="Andrzejewski T.M."/>
            <person name="Davidsen T.M."/>
            <person name="Wayne K.J."/>
            <person name="Tettelin H."/>
            <person name="Glass J.I."/>
            <person name="Rusch D."/>
            <person name="Podicherti R."/>
            <person name="Tsui H.-C.T."/>
            <person name="Winkler M.E."/>
        </authorList>
    </citation>
    <scope>NUCLEOTIDE SEQUENCE</scope>
</reference>
<dbReference type="EMBL" id="UINC01001434">
    <property type="protein sequence ID" value="SUZ80607.1"/>
    <property type="molecule type" value="Genomic_DNA"/>
</dbReference>
<evidence type="ECO:0000256" key="1">
    <source>
        <dbReference type="ARBA" id="ARBA00013860"/>
    </source>
</evidence>